<dbReference type="AlphaFoldDB" id="A0AAV8W567"/>
<protein>
    <recommendedName>
        <fullName evidence="2">Reverse transcriptase domain-containing protein</fullName>
    </recommendedName>
</protein>
<dbReference type="Proteomes" id="UP001159042">
    <property type="component" value="Unassembled WGS sequence"/>
</dbReference>
<feature type="coiled-coil region" evidence="1">
    <location>
        <begin position="98"/>
        <end position="125"/>
    </location>
</feature>
<dbReference type="SUPFAM" id="SSF56672">
    <property type="entry name" value="DNA/RNA polymerases"/>
    <property type="match status" value="1"/>
</dbReference>
<feature type="coiled-coil region" evidence="1">
    <location>
        <begin position="299"/>
        <end position="326"/>
    </location>
</feature>
<evidence type="ECO:0000313" key="3">
    <source>
        <dbReference type="EMBL" id="KAJ8921292.1"/>
    </source>
</evidence>
<keyword evidence="4" id="KW-1185">Reference proteome</keyword>
<keyword evidence="1" id="KW-0175">Coiled coil</keyword>
<comment type="caution">
    <text evidence="3">The sequence shown here is derived from an EMBL/GenBank/DDBJ whole genome shotgun (WGS) entry which is preliminary data.</text>
</comment>
<organism evidence="3 4">
    <name type="scientific">Exocentrus adspersus</name>
    <dbReference type="NCBI Taxonomy" id="1586481"/>
    <lineage>
        <taxon>Eukaryota</taxon>
        <taxon>Metazoa</taxon>
        <taxon>Ecdysozoa</taxon>
        <taxon>Arthropoda</taxon>
        <taxon>Hexapoda</taxon>
        <taxon>Insecta</taxon>
        <taxon>Pterygota</taxon>
        <taxon>Neoptera</taxon>
        <taxon>Endopterygota</taxon>
        <taxon>Coleoptera</taxon>
        <taxon>Polyphaga</taxon>
        <taxon>Cucujiformia</taxon>
        <taxon>Chrysomeloidea</taxon>
        <taxon>Cerambycidae</taxon>
        <taxon>Lamiinae</taxon>
        <taxon>Acanthocinini</taxon>
        <taxon>Exocentrus</taxon>
    </lineage>
</organism>
<dbReference type="Pfam" id="PF00078">
    <property type="entry name" value="RVT_1"/>
    <property type="match status" value="1"/>
</dbReference>
<name>A0AAV8W567_9CUCU</name>
<evidence type="ECO:0000256" key="1">
    <source>
        <dbReference type="SAM" id="Coils"/>
    </source>
</evidence>
<proteinExistence type="predicted"/>
<feature type="domain" description="Reverse transcriptase" evidence="2">
    <location>
        <begin position="200"/>
        <end position="336"/>
    </location>
</feature>
<dbReference type="InterPro" id="IPR000477">
    <property type="entry name" value="RT_dom"/>
</dbReference>
<dbReference type="EMBL" id="JANEYG010000011">
    <property type="protein sequence ID" value="KAJ8921292.1"/>
    <property type="molecule type" value="Genomic_DNA"/>
</dbReference>
<gene>
    <name evidence="3" type="ORF">NQ315_013766</name>
</gene>
<sequence length="394" mass="47596">MYYKRTYRGLDADTDYFMVGAQLVQLLPEARNQAMEKTRNNRIARLRTNEEKVEYERNLRGKLEAITKKCNKETKKEKKEWFDEECKRELQSRKKLRLKILQEGMEEAKNKFEEQRRKTKMMLRNNKIKHYEKEQYNKNRRDYRNNDIRNFYQGVKNERKGYQPKPVFYKDKDGKIIAADDEVLERWKGYFKQLLNGDEINQAYDKVQRRELYKILDELIISKKLRRMIRLTLQKTQNRVKLNNQMSEEFEVRNGVRQGGPVSSVFSLVLEKVIRDAEINRSGLLYYKRHQCLAFADDLVILARNKKELKEVIKRLEEQSRTTEASVLTKKKAKYMEWTEQEYQEGRFFKVETNTGRKYEFKEVEQFIFYIQYICPKFDPHHWDLGNGAIFGGL</sequence>
<reference evidence="3 4" key="1">
    <citation type="journal article" date="2023" name="Insect Mol. Biol.">
        <title>Genome sequencing provides insights into the evolution of gene families encoding plant cell wall-degrading enzymes in longhorned beetles.</title>
        <authorList>
            <person name="Shin N.R."/>
            <person name="Okamura Y."/>
            <person name="Kirsch R."/>
            <person name="Pauchet Y."/>
        </authorList>
    </citation>
    <scope>NUCLEOTIDE SEQUENCE [LARGE SCALE GENOMIC DNA]</scope>
    <source>
        <strain evidence="3">EAD_L_NR</strain>
    </source>
</reference>
<accession>A0AAV8W567</accession>
<evidence type="ECO:0000313" key="4">
    <source>
        <dbReference type="Proteomes" id="UP001159042"/>
    </source>
</evidence>
<dbReference type="PANTHER" id="PTHR47027">
    <property type="entry name" value="REVERSE TRANSCRIPTASE DOMAIN-CONTAINING PROTEIN"/>
    <property type="match status" value="1"/>
</dbReference>
<evidence type="ECO:0000259" key="2">
    <source>
        <dbReference type="Pfam" id="PF00078"/>
    </source>
</evidence>
<dbReference type="InterPro" id="IPR043502">
    <property type="entry name" value="DNA/RNA_pol_sf"/>
</dbReference>
<dbReference type="PANTHER" id="PTHR47027:SF20">
    <property type="entry name" value="REVERSE TRANSCRIPTASE-LIKE PROTEIN WITH RNA-DIRECTED DNA POLYMERASE DOMAIN"/>
    <property type="match status" value="1"/>
</dbReference>
<dbReference type="GO" id="GO:0071897">
    <property type="term" value="P:DNA biosynthetic process"/>
    <property type="evidence" value="ECO:0007669"/>
    <property type="project" value="UniProtKB-ARBA"/>
</dbReference>